<organism evidence="2 3">
    <name type="scientific">Paractinoplanes durhamensis</name>
    <dbReference type="NCBI Taxonomy" id="113563"/>
    <lineage>
        <taxon>Bacteria</taxon>
        <taxon>Bacillati</taxon>
        <taxon>Actinomycetota</taxon>
        <taxon>Actinomycetes</taxon>
        <taxon>Micromonosporales</taxon>
        <taxon>Micromonosporaceae</taxon>
        <taxon>Paractinoplanes</taxon>
    </lineage>
</organism>
<dbReference type="InterPro" id="IPR036390">
    <property type="entry name" value="WH_DNA-bd_sf"/>
</dbReference>
<dbReference type="SUPFAM" id="SSF46785">
    <property type="entry name" value="Winged helix' DNA-binding domain"/>
    <property type="match status" value="1"/>
</dbReference>
<dbReference type="InterPro" id="IPR036388">
    <property type="entry name" value="WH-like_DNA-bd_sf"/>
</dbReference>
<evidence type="ECO:0000259" key="1">
    <source>
        <dbReference type="SMART" id="SM00418"/>
    </source>
</evidence>
<proteinExistence type="predicted"/>
<keyword evidence="3" id="KW-1185">Reference proteome</keyword>
<name>A0ABQ3YYP9_9ACTN</name>
<reference evidence="2 3" key="1">
    <citation type="submission" date="2021-01" db="EMBL/GenBank/DDBJ databases">
        <title>Whole genome shotgun sequence of Actinoplanes durhamensis NBRC 14914.</title>
        <authorList>
            <person name="Komaki H."/>
            <person name="Tamura T."/>
        </authorList>
    </citation>
    <scope>NUCLEOTIDE SEQUENCE [LARGE SCALE GENOMIC DNA]</scope>
    <source>
        <strain evidence="2 3">NBRC 14914</strain>
    </source>
</reference>
<evidence type="ECO:0000313" key="2">
    <source>
        <dbReference type="EMBL" id="GIE02712.1"/>
    </source>
</evidence>
<dbReference type="Gene3D" id="1.10.10.10">
    <property type="entry name" value="Winged helix-like DNA-binding domain superfamily/Winged helix DNA-binding domain"/>
    <property type="match status" value="1"/>
</dbReference>
<evidence type="ECO:0000313" key="3">
    <source>
        <dbReference type="Proteomes" id="UP000637628"/>
    </source>
</evidence>
<dbReference type="Proteomes" id="UP000637628">
    <property type="component" value="Unassembled WGS sequence"/>
</dbReference>
<sequence>MSTVLDTSAMQDERDHLVLSESEQFKALGHPLRHRLLMALRQRPATLAQLAAALAATKGTIGYHVKVLEQAKMVRLAYVRRVRGGTEQYYEPTSPRLRIAADAPVGGDFLIKAALSEMLPPEKDGPDVTFLRHLRLTGEQAHALAAALEQFADGDHIPEPGAGQQYGLLLSLHRSNIPVLPDDEALTYDGGHM</sequence>
<dbReference type="SMART" id="SM00418">
    <property type="entry name" value="HTH_ARSR"/>
    <property type="match status" value="1"/>
</dbReference>
<feature type="domain" description="HTH arsR-type" evidence="1">
    <location>
        <begin position="23"/>
        <end position="106"/>
    </location>
</feature>
<dbReference type="Pfam" id="PF12840">
    <property type="entry name" value="HTH_20"/>
    <property type="match status" value="1"/>
</dbReference>
<comment type="caution">
    <text evidence="2">The sequence shown here is derived from an EMBL/GenBank/DDBJ whole genome shotgun (WGS) entry which is preliminary data.</text>
</comment>
<dbReference type="CDD" id="cd00090">
    <property type="entry name" value="HTH_ARSR"/>
    <property type="match status" value="1"/>
</dbReference>
<protein>
    <recommendedName>
        <fullName evidence="1">HTH arsR-type domain-containing protein</fullName>
    </recommendedName>
</protein>
<gene>
    <name evidence="2" type="ORF">Adu01nite_40620</name>
</gene>
<dbReference type="InterPro" id="IPR011991">
    <property type="entry name" value="ArsR-like_HTH"/>
</dbReference>
<dbReference type="EMBL" id="BOML01000033">
    <property type="protein sequence ID" value="GIE02712.1"/>
    <property type="molecule type" value="Genomic_DNA"/>
</dbReference>
<accession>A0ABQ3YYP9</accession>
<dbReference type="InterPro" id="IPR001845">
    <property type="entry name" value="HTH_ArsR_DNA-bd_dom"/>
</dbReference>